<dbReference type="Proteomes" id="UP000281098">
    <property type="component" value="Unassembled WGS sequence"/>
</dbReference>
<dbReference type="EMBL" id="QTPM01000092">
    <property type="protein sequence ID" value="RQY79002.1"/>
    <property type="molecule type" value="Genomic_DNA"/>
</dbReference>
<protein>
    <submittedName>
        <fullName evidence="2">Uncharacterized protein</fullName>
    </submittedName>
</protein>
<evidence type="ECO:0000256" key="1">
    <source>
        <dbReference type="SAM" id="MobiDB-lite"/>
    </source>
</evidence>
<organism evidence="2 3">
    <name type="scientific">Burkholderia stagnalis</name>
    <dbReference type="NCBI Taxonomy" id="1503054"/>
    <lineage>
        <taxon>Bacteria</taxon>
        <taxon>Pseudomonadati</taxon>
        <taxon>Pseudomonadota</taxon>
        <taxon>Betaproteobacteria</taxon>
        <taxon>Burkholderiales</taxon>
        <taxon>Burkholderiaceae</taxon>
        <taxon>Burkholderia</taxon>
        <taxon>Burkholderia cepacia complex</taxon>
    </lineage>
</organism>
<accession>A0ABX9YCQ7</accession>
<gene>
    <name evidence="2" type="ORF">DF017_35405</name>
</gene>
<sequence length="134" mass="14349">MNSGATMRVTDTFIDVPTAAEMNCYFDQDYAEVELITAMAAIGQTYTYSSHHGPLGSHQVVAIRTDHIGPIRRAVVDALFRVIGWIARPDPKPEAPLDALSSNDAGNRDGELSAEIDACPHCNDGTGDPCHGHG</sequence>
<keyword evidence="3" id="KW-1185">Reference proteome</keyword>
<evidence type="ECO:0000313" key="3">
    <source>
        <dbReference type="Proteomes" id="UP000281098"/>
    </source>
</evidence>
<evidence type="ECO:0000313" key="2">
    <source>
        <dbReference type="EMBL" id="RQY79002.1"/>
    </source>
</evidence>
<proteinExistence type="predicted"/>
<feature type="region of interest" description="Disordered" evidence="1">
    <location>
        <begin position="89"/>
        <end position="111"/>
    </location>
</feature>
<reference evidence="2 3" key="1">
    <citation type="submission" date="2018-08" db="EMBL/GenBank/DDBJ databases">
        <title>Comparative analysis of Burkholderia isolates from Puerto Rico.</title>
        <authorList>
            <person name="Hall C."/>
            <person name="Sahl J."/>
            <person name="Wagner D."/>
        </authorList>
    </citation>
    <scope>NUCLEOTIDE SEQUENCE [LARGE SCALE GENOMIC DNA]</scope>
    <source>
        <strain evidence="2 3">Bp8966</strain>
    </source>
</reference>
<comment type="caution">
    <text evidence="2">The sequence shown here is derived from an EMBL/GenBank/DDBJ whole genome shotgun (WGS) entry which is preliminary data.</text>
</comment>
<name>A0ABX9YCQ7_9BURK</name>